<dbReference type="GO" id="GO:0004175">
    <property type="term" value="F:endopeptidase activity"/>
    <property type="evidence" value="ECO:0007669"/>
    <property type="project" value="UniProtKB-ARBA"/>
</dbReference>
<dbReference type="PANTHER" id="PTHR43592:SF7">
    <property type="entry name" value="CAAX AMINO TERMINAL PROTEASE FAMILY PROTEIN"/>
    <property type="match status" value="1"/>
</dbReference>
<dbReference type="EMBL" id="WMIA01000001">
    <property type="protein sequence ID" value="MTF37472.1"/>
    <property type="molecule type" value="Genomic_DNA"/>
</dbReference>
<gene>
    <name evidence="3" type="ORF">GGC33_00775</name>
</gene>
<keyword evidence="3" id="KW-0378">Hydrolase</keyword>
<dbReference type="GO" id="GO:0008237">
    <property type="term" value="F:metallopeptidase activity"/>
    <property type="evidence" value="ECO:0007669"/>
    <property type="project" value="UniProtKB-KW"/>
</dbReference>
<accession>A0A844GQZ2</accession>
<evidence type="ECO:0000313" key="4">
    <source>
        <dbReference type="Proteomes" id="UP000437131"/>
    </source>
</evidence>
<dbReference type="GO" id="GO:0006508">
    <property type="term" value="P:proteolysis"/>
    <property type="evidence" value="ECO:0007669"/>
    <property type="project" value="UniProtKB-KW"/>
</dbReference>
<feature type="domain" description="CAAX prenyl protease 2/Lysostaphin resistance protein A-like" evidence="2">
    <location>
        <begin position="93"/>
        <end position="181"/>
    </location>
</feature>
<dbReference type="Pfam" id="PF02517">
    <property type="entry name" value="Rce1-like"/>
    <property type="match status" value="1"/>
</dbReference>
<dbReference type="InterPro" id="IPR003675">
    <property type="entry name" value="Rce1/LyrA-like_dom"/>
</dbReference>
<feature type="transmembrane region" description="Helical" evidence="1">
    <location>
        <begin position="85"/>
        <end position="107"/>
    </location>
</feature>
<protein>
    <submittedName>
        <fullName evidence="3">CPBP family intramembrane metalloprotease</fullName>
    </submittedName>
</protein>
<proteinExistence type="predicted"/>
<sequence length="191" mass="21609">MTESNQPNLNFFTRTQILGFMGITALILLIISQIWQRLGKINLIPVKFNLHDFSMGVLIAIAIILASSILTRVWEDYRHSAEKYLNLIISPLILADLIWVGLLPGLSEELLFRGVMLPAFGYDWLALILSSVFFGILHWSEVSSWHYVVWAIIIGFVLGYSAYITGNLLVPIVAHSLTNFVSSLLWKLKHP</sequence>
<evidence type="ECO:0000313" key="3">
    <source>
        <dbReference type="EMBL" id="MTF37472.1"/>
    </source>
</evidence>
<evidence type="ECO:0000256" key="1">
    <source>
        <dbReference type="SAM" id="Phobius"/>
    </source>
</evidence>
<dbReference type="Proteomes" id="UP000437131">
    <property type="component" value="Unassembled WGS sequence"/>
</dbReference>
<dbReference type="RefSeq" id="WP_155082401.1">
    <property type="nucleotide sequence ID" value="NZ_WMIA01000001.1"/>
</dbReference>
<comment type="caution">
    <text evidence="3">The sequence shown here is derived from an EMBL/GenBank/DDBJ whole genome shotgun (WGS) entry which is preliminary data.</text>
</comment>
<dbReference type="GO" id="GO:0080120">
    <property type="term" value="P:CAAX-box protein maturation"/>
    <property type="evidence" value="ECO:0007669"/>
    <property type="project" value="UniProtKB-ARBA"/>
</dbReference>
<feature type="transmembrane region" description="Helical" evidence="1">
    <location>
        <begin position="55"/>
        <end position="73"/>
    </location>
</feature>
<evidence type="ECO:0000259" key="2">
    <source>
        <dbReference type="Pfam" id="PF02517"/>
    </source>
</evidence>
<dbReference type="AlphaFoldDB" id="A0A844GQZ2"/>
<feature type="transmembrane region" description="Helical" evidence="1">
    <location>
        <begin position="144"/>
        <end position="162"/>
    </location>
</feature>
<feature type="transmembrane region" description="Helical" evidence="1">
    <location>
        <begin position="119"/>
        <end position="137"/>
    </location>
</feature>
<organism evidence="3 4">
    <name type="scientific">Cyanobacterium aponinum 0216</name>
    <dbReference type="NCBI Taxonomy" id="2676140"/>
    <lineage>
        <taxon>Bacteria</taxon>
        <taxon>Bacillati</taxon>
        <taxon>Cyanobacteriota</taxon>
        <taxon>Cyanophyceae</taxon>
        <taxon>Oscillatoriophycideae</taxon>
        <taxon>Chroococcales</taxon>
        <taxon>Geminocystaceae</taxon>
        <taxon>Cyanobacterium</taxon>
    </lineage>
</organism>
<feature type="transmembrane region" description="Helical" evidence="1">
    <location>
        <begin position="17"/>
        <end position="35"/>
    </location>
</feature>
<keyword evidence="1" id="KW-0812">Transmembrane</keyword>
<keyword evidence="3" id="KW-0482">Metalloprotease</keyword>
<keyword evidence="1" id="KW-1133">Transmembrane helix</keyword>
<keyword evidence="3" id="KW-0645">Protease</keyword>
<reference evidence="3 4" key="1">
    <citation type="submission" date="2019-11" db="EMBL/GenBank/DDBJ databases">
        <title>Isolation of a new High Light Tolerant Cyanobacteria.</title>
        <authorList>
            <person name="Dobson Z."/>
            <person name="Vaughn N."/>
            <person name="Vaughn M."/>
            <person name="Fromme P."/>
            <person name="Mazor Y."/>
        </authorList>
    </citation>
    <scope>NUCLEOTIDE SEQUENCE [LARGE SCALE GENOMIC DNA]</scope>
    <source>
        <strain evidence="3 4">0216</strain>
    </source>
</reference>
<name>A0A844GQZ2_9CHRO</name>
<dbReference type="PANTHER" id="PTHR43592">
    <property type="entry name" value="CAAX AMINO TERMINAL PROTEASE"/>
    <property type="match status" value="1"/>
</dbReference>
<keyword evidence="1" id="KW-0472">Membrane</keyword>